<proteinExistence type="predicted"/>
<dbReference type="InterPro" id="IPR043519">
    <property type="entry name" value="NT_sf"/>
</dbReference>
<evidence type="ECO:0000259" key="1">
    <source>
        <dbReference type="Pfam" id="PF18765"/>
    </source>
</evidence>
<dbReference type="Pfam" id="PF18765">
    <property type="entry name" value="Polbeta"/>
    <property type="match status" value="1"/>
</dbReference>
<keyword evidence="3" id="KW-1185">Reference proteome</keyword>
<accession>A0A1M6PT90</accession>
<dbReference type="EMBL" id="FQZE01000072">
    <property type="protein sequence ID" value="SHK11167.1"/>
    <property type="molecule type" value="Genomic_DNA"/>
</dbReference>
<reference evidence="2 3" key="1">
    <citation type="submission" date="2016-11" db="EMBL/GenBank/DDBJ databases">
        <authorList>
            <person name="Jaros S."/>
            <person name="Januszkiewicz K."/>
            <person name="Wedrychowicz H."/>
        </authorList>
    </citation>
    <scope>NUCLEOTIDE SEQUENCE [LARGE SCALE GENOMIC DNA]</scope>
    <source>
        <strain evidence="2 3">DSM 27063</strain>
    </source>
</reference>
<dbReference type="Gene3D" id="3.30.460.10">
    <property type="entry name" value="Beta Polymerase, domain 2"/>
    <property type="match status" value="1"/>
</dbReference>
<protein>
    <submittedName>
        <fullName evidence="2">Nucleotidyltransferase domain-containing protein</fullName>
    </submittedName>
</protein>
<name>A0A1M6PT90_9BACT</name>
<dbReference type="GO" id="GO:0016740">
    <property type="term" value="F:transferase activity"/>
    <property type="evidence" value="ECO:0007669"/>
    <property type="project" value="UniProtKB-KW"/>
</dbReference>
<organism evidence="2 3">
    <name type="scientific">Tangfeifania diversioriginum</name>
    <dbReference type="NCBI Taxonomy" id="1168035"/>
    <lineage>
        <taxon>Bacteria</taxon>
        <taxon>Pseudomonadati</taxon>
        <taxon>Bacteroidota</taxon>
        <taxon>Bacteroidia</taxon>
        <taxon>Marinilabiliales</taxon>
        <taxon>Prolixibacteraceae</taxon>
        <taxon>Tangfeifania</taxon>
    </lineage>
</organism>
<dbReference type="STRING" id="1168035.SAMN05444280_1724"/>
<dbReference type="RefSeq" id="WP_073174183.1">
    <property type="nucleotide sequence ID" value="NZ_FQZE01000072.1"/>
</dbReference>
<dbReference type="AlphaFoldDB" id="A0A1M6PT90"/>
<sequence length="100" mass="11788">MRLRKLQIDIINKLARKYFGKETTVSLFGSRTDDRKKGGDIDLLIKNNDETTLTLETKIHFLTELKTKIGDRKIDVVFDNSNTRQKKNFYRSVIRQKIEL</sequence>
<keyword evidence="2" id="KW-0808">Transferase</keyword>
<evidence type="ECO:0000313" key="3">
    <source>
        <dbReference type="Proteomes" id="UP000184050"/>
    </source>
</evidence>
<dbReference type="OrthoDB" id="14556at2"/>
<gene>
    <name evidence="2" type="ORF">SAMN05444280_1724</name>
</gene>
<feature type="domain" description="Polymerase beta nucleotidyltransferase" evidence="1">
    <location>
        <begin position="21"/>
        <end position="98"/>
    </location>
</feature>
<dbReference type="SUPFAM" id="SSF81301">
    <property type="entry name" value="Nucleotidyltransferase"/>
    <property type="match status" value="1"/>
</dbReference>
<evidence type="ECO:0000313" key="2">
    <source>
        <dbReference type="EMBL" id="SHK11167.1"/>
    </source>
</evidence>
<dbReference type="InterPro" id="IPR041633">
    <property type="entry name" value="Polbeta"/>
</dbReference>
<dbReference type="Proteomes" id="UP000184050">
    <property type="component" value="Unassembled WGS sequence"/>
</dbReference>